<dbReference type="EMBL" id="GEDG01034368">
    <property type="protein sequence ID" value="JAP09768.1"/>
    <property type="molecule type" value="Transcribed_RNA"/>
</dbReference>
<organism evidence="2">
    <name type="scientific">Solanum chacoense</name>
    <name type="common">Chaco potato</name>
    <dbReference type="NCBI Taxonomy" id="4108"/>
    <lineage>
        <taxon>Eukaryota</taxon>
        <taxon>Viridiplantae</taxon>
        <taxon>Streptophyta</taxon>
        <taxon>Embryophyta</taxon>
        <taxon>Tracheophyta</taxon>
        <taxon>Spermatophyta</taxon>
        <taxon>Magnoliopsida</taxon>
        <taxon>eudicotyledons</taxon>
        <taxon>Gunneridae</taxon>
        <taxon>Pentapetalae</taxon>
        <taxon>asterids</taxon>
        <taxon>lamiids</taxon>
        <taxon>Solanales</taxon>
        <taxon>Solanaceae</taxon>
        <taxon>Solanoideae</taxon>
        <taxon>Solaneae</taxon>
        <taxon>Solanum</taxon>
    </lineage>
</organism>
<feature type="transmembrane region" description="Helical" evidence="1">
    <location>
        <begin position="52"/>
        <end position="71"/>
    </location>
</feature>
<feature type="transmembrane region" description="Helical" evidence="1">
    <location>
        <begin position="20"/>
        <end position="40"/>
    </location>
</feature>
<keyword evidence="1" id="KW-0472">Membrane</keyword>
<sequence>MFLLCVMISKVFVYPFFRAYLGYTFLLFLFFLFLIFLLFFSLQSFQSPKGIFVLNIILPFDMSILIPFVFVSSPHYPFLFVMPLTNYPST</sequence>
<proteinExistence type="predicted"/>
<dbReference type="AlphaFoldDB" id="A0A0V0GP39"/>
<keyword evidence="1" id="KW-1133">Transmembrane helix</keyword>
<name>A0A0V0GP39_SOLCH</name>
<reference evidence="2" key="1">
    <citation type="submission" date="2015-12" db="EMBL/GenBank/DDBJ databases">
        <title>Gene expression during late stages of embryo sac development: a critical building block for successful pollen-pistil interactions.</title>
        <authorList>
            <person name="Liu Y."/>
            <person name="Joly V."/>
            <person name="Sabar M."/>
            <person name="Matton D.P."/>
        </authorList>
    </citation>
    <scope>NUCLEOTIDE SEQUENCE</scope>
</reference>
<evidence type="ECO:0000256" key="1">
    <source>
        <dbReference type="SAM" id="Phobius"/>
    </source>
</evidence>
<keyword evidence="1" id="KW-0812">Transmembrane</keyword>
<accession>A0A0V0GP39</accession>
<evidence type="ECO:0000313" key="2">
    <source>
        <dbReference type="EMBL" id="JAP09768.1"/>
    </source>
</evidence>
<protein>
    <submittedName>
        <fullName evidence="2">Putative ovule protein</fullName>
    </submittedName>
</protein>